<dbReference type="CDD" id="cd06227">
    <property type="entry name" value="M14-CPA-like"/>
    <property type="match status" value="1"/>
</dbReference>
<dbReference type="GO" id="GO:0004181">
    <property type="term" value="F:metallocarboxypeptidase activity"/>
    <property type="evidence" value="ECO:0007669"/>
    <property type="project" value="InterPro"/>
</dbReference>
<feature type="region of interest" description="Disordered" evidence="3">
    <location>
        <begin position="119"/>
        <end position="141"/>
    </location>
</feature>
<gene>
    <name evidence="6" type="ORF">Bathy04g00430</name>
</gene>
<dbReference type="RefSeq" id="XP_007513627.1">
    <property type="nucleotide sequence ID" value="XM_007513565.1"/>
</dbReference>
<dbReference type="EMBL" id="FO082275">
    <property type="protein sequence ID" value="CCO16152.1"/>
    <property type="molecule type" value="Genomic_DNA"/>
</dbReference>
<dbReference type="GO" id="GO:0008270">
    <property type="term" value="F:zinc ion binding"/>
    <property type="evidence" value="ECO:0007669"/>
    <property type="project" value="InterPro"/>
</dbReference>
<name>K8EDI6_9CHLO</name>
<sequence>MKPNTRAKPDFSYYLTQNAIKEKLVKLETDYRSVLRVKYVKKSTANGVGDKIAEFGGNANAKSYSVIIPVVTINLDGKFDEVENRKKTRLMFDFGEHGRELITVDTAFRFMETLVKAAAKEEEDDEEEDNRSNTSSAFSMQKATTDRHSFLESLKQTTFTIIPIENVNGRAMVEESKKFCERKNGRGVDVNRNFPVNFGVKEKDYDPNEEFPGPYAMSEPESKVLEKLFKDVKPHAWVNVHSGMEAIFTPYDHKNEEPKGEYPEFARKIGEEINQMHCGKRCVTGSGGKGVGYLAHGTVTDYAFDVVKVPAAFTWEIYGDTQAHFDDCFAMFNPVTKEKHDDVVESWAGAGLSFAHLMRAHPAVGERKEEDGSGSSRTALSDGGKKEEAETTFALSASPSDSVLPVNTNHDYQSLRGAGQLRTGARLRGSNKINRKGHARSQMFGARDQDIDTWKYLLLVSIFTVLYCVARRQFRAVKRYRTTRRNRDKATV</sequence>
<dbReference type="Proteomes" id="UP000198341">
    <property type="component" value="Chromosome 4"/>
</dbReference>
<evidence type="ECO:0000313" key="6">
    <source>
        <dbReference type="EMBL" id="CCO16152.1"/>
    </source>
</evidence>
<dbReference type="SUPFAM" id="SSF53187">
    <property type="entry name" value="Zn-dependent exopeptidases"/>
    <property type="match status" value="1"/>
</dbReference>
<evidence type="ECO:0000256" key="3">
    <source>
        <dbReference type="SAM" id="MobiDB-lite"/>
    </source>
</evidence>
<evidence type="ECO:0000256" key="2">
    <source>
        <dbReference type="ARBA" id="ARBA00005988"/>
    </source>
</evidence>
<comment type="similarity">
    <text evidence="2">Belongs to the peptidase M14 family.</text>
</comment>
<evidence type="ECO:0000313" key="7">
    <source>
        <dbReference type="Proteomes" id="UP000198341"/>
    </source>
</evidence>
<keyword evidence="4" id="KW-0472">Membrane</keyword>
<feature type="region of interest" description="Disordered" evidence="3">
    <location>
        <begin position="363"/>
        <end position="392"/>
    </location>
</feature>
<dbReference type="PANTHER" id="PTHR11705">
    <property type="entry name" value="PROTEASE FAMILY M14 CARBOXYPEPTIDASE A,B"/>
    <property type="match status" value="1"/>
</dbReference>
<feature type="transmembrane region" description="Helical" evidence="4">
    <location>
        <begin position="453"/>
        <end position="470"/>
    </location>
</feature>
<proteinExistence type="inferred from homology"/>
<dbReference type="SMART" id="SM00631">
    <property type="entry name" value="Zn_pept"/>
    <property type="match status" value="1"/>
</dbReference>
<feature type="compositionally biased region" description="Polar residues" evidence="3">
    <location>
        <begin position="132"/>
        <end position="141"/>
    </location>
</feature>
<dbReference type="GeneID" id="19016069"/>
<feature type="domain" description="Peptidase M14" evidence="5">
    <location>
        <begin position="14"/>
        <end position="338"/>
    </location>
</feature>
<accession>K8EDI6</accession>
<dbReference type="Pfam" id="PF00246">
    <property type="entry name" value="Peptidase_M14"/>
    <property type="match status" value="1"/>
</dbReference>
<keyword evidence="4" id="KW-1133">Transmembrane helix</keyword>
<dbReference type="STRING" id="41875.K8EDI6"/>
<dbReference type="eggNOG" id="KOG2650">
    <property type="taxonomic scope" value="Eukaryota"/>
</dbReference>
<evidence type="ECO:0000256" key="4">
    <source>
        <dbReference type="SAM" id="Phobius"/>
    </source>
</evidence>
<protein>
    <recommendedName>
        <fullName evidence="5">Peptidase M14 domain-containing protein</fullName>
    </recommendedName>
</protein>
<keyword evidence="4" id="KW-0812">Transmembrane</keyword>
<dbReference type="OrthoDB" id="3626597at2759"/>
<evidence type="ECO:0000256" key="1">
    <source>
        <dbReference type="ARBA" id="ARBA00001947"/>
    </source>
</evidence>
<dbReference type="InterPro" id="IPR034269">
    <property type="entry name" value="At5g42320_M14_CPD"/>
</dbReference>
<dbReference type="InterPro" id="IPR000834">
    <property type="entry name" value="Peptidase_M14"/>
</dbReference>
<dbReference type="GO" id="GO:0005615">
    <property type="term" value="C:extracellular space"/>
    <property type="evidence" value="ECO:0007669"/>
    <property type="project" value="TreeGrafter"/>
</dbReference>
<evidence type="ECO:0000259" key="5">
    <source>
        <dbReference type="SMART" id="SM00631"/>
    </source>
</evidence>
<dbReference type="KEGG" id="bpg:Bathy04g00430"/>
<organism evidence="6 7">
    <name type="scientific">Bathycoccus prasinos</name>
    <dbReference type="NCBI Taxonomy" id="41875"/>
    <lineage>
        <taxon>Eukaryota</taxon>
        <taxon>Viridiplantae</taxon>
        <taxon>Chlorophyta</taxon>
        <taxon>Mamiellophyceae</taxon>
        <taxon>Mamiellales</taxon>
        <taxon>Bathycoccaceae</taxon>
        <taxon>Bathycoccus</taxon>
    </lineage>
</organism>
<comment type="cofactor">
    <cofactor evidence="1">
        <name>Zn(2+)</name>
        <dbReference type="ChEBI" id="CHEBI:29105"/>
    </cofactor>
</comment>
<dbReference type="Gene3D" id="3.40.630.10">
    <property type="entry name" value="Zn peptidases"/>
    <property type="match status" value="1"/>
</dbReference>
<dbReference type="PANTHER" id="PTHR11705:SF119">
    <property type="entry name" value="OS02G0119300 PROTEIN"/>
    <property type="match status" value="1"/>
</dbReference>
<dbReference type="GO" id="GO:0006508">
    <property type="term" value="P:proteolysis"/>
    <property type="evidence" value="ECO:0007669"/>
    <property type="project" value="InterPro"/>
</dbReference>
<dbReference type="AlphaFoldDB" id="K8EDI6"/>
<reference evidence="6 7" key="1">
    <citation type="submission" date="2011-10" db="EMBL/GenBank/DDBJ databases">
        <authorList>
            <person name="Genoscope - CEA"/>
        </authorList>
    </citation>
    <scope>NUCLEOTIDE SEQUENCE [LARGE SCALE GENOMIC DNA]</scope>
    <source>
        <strain evidence="6 7">RCC 1105</strain>
    </source>
</reference>
<keyword evidence="7" id="KW-1185">Reference proteome</keyword>